<reference evidence="4 5" key="1">
    <citation type="submission" date="2016-09" db="EMBL/GenBank/DDBJ databases">
        <title>Streptomyces platensis DSM40041, a candidate organism with high potential of specific P450 cytochromes.</title>
        <authorList>
            <person name="Grumaz C."/>
            <person name="Vainshtein Y."/>
            <person name="Kirstahler P."/>
            <person name="Sohn K."/>
        </authorList>
    </citation>
    <scope>NUCLEOTIDE SEQUENCE [LARGE SCALE GENOMIC DNA]</scope>
    <source>
        <strain evidence="4 5">DSM 40041</strain>
    </source>
</reference>
<feature type="region of interest" description="Disordered" evidence="1">
    <location>
        <begin position="239"/>
        <end position="265"/>
    </location>
</feature>
<feature type="chain" id="PRO_5045422484" evidence="3">
    <location>
        <begin position="37"/>
        <end position="296"/>
    </location>
</feature>
<keyword evidence="2" id="KW-0472">Membrane</keyword>
<feature type="transmembrane region" description="Helical" evidence="2">
    <location>
        <begin position="264"/>
        <end position="285"/>
    </location>
</feature>
<feature type="compositionally biased region" description="Low complexity" evidence="1">
    <location>
        <begin position="248"/>
        <end position="265"/>
    </location>
</feature>
<sequence>MRSKKISLQQSATRLALTLGAAATLLSTALCGPAQAADGPSGIPDYEGARQVLKTAHVHNAVSRFLGATANAGADGGSGAAAPMAPGSHNDQQALSFKDPVALYELAPGFVTGKTKPTAGNVTRLSYLASRANDASGHKATVLLSSTAKSGGGSGGWHLMGVRDGDSDLTYGKQTTDHSKVFTEPQIHAWYRLKNNTVEPLNREASSGLGGKRTVTLAAYQKLVHSRYADKMPGSAYDRKGLAGGFGPASTPSSPSTPSSSSSAPLQLGASAVVAVAFAGGVIAVRRRNHKRLQAR</sequence>
<proteinExistence type="predicted"/>
<keyword evidence="5" id="KW-1185">Reference proteome</keyword>
<gene>
    <name evidence="4" type="ORF">BG653_00719</name>
</gene>
<evidence type="ECO:0000256" key="2">
    <source>
        <dbReference type="SAM" id="Phobius"/>
    </source>
</evidence>
<dbReference type="RefSeq" id="WP_143658811.1">
    <property type="nucleotide sequence ID" value="NZ_BAABSS010000007.1"/>
</dbReference>
<evidence type="ECO:0000256" key="3">
    <source>
        <dbReference type="SAM" id="SignalP"/>
    </source>
</evidence>
<dbReference type="Proteomes" id="UP000194225">
    <property type="component" value="Unassembled WGS sequence"/>
</dbReference>
<keyword evidence="2" id="KW-0812">Transmembrane</keyword>
<accession>A0ABX3Y4S3</accession>
<feature type="signal peptide" evidence="3">
    <location>
        <begin position="1"/>
        <end position="36"/>
    </location>
</feature>
<comment type="caution">
    <text evidence="4">The sequence shown here is derived from an EMBL/GenBank/DDBJ whole genome shotgun (WGS) entry which is preliminary data.</text>
</comment>
<organism evidence="4 5">
    <name type="scientific">Streptomyces platensis</name>
    <dbReference type="NCBI Taxonomy" id="58346"/>
    <lineage>
        <taxon>Bacteria</taxon>
        <taxon>Bacillati</taxon>
        <taxon>Actinomycetota</taxon>
        <taxon>Actinomycetes</taxon>
        <taxon>Kitasatosporales</taxon>
        <taxon>Streptomycetaceae</taxon>
        <taxon>Streptomyces</taxon>
    </lineage>
</organism>
<keyword evidence="2" id="KW-1133">Transmembrane helix</keyword>
<dbReference type="EMBL" id="MIGA01000002">
    <property type="protein sequence ID" value="OSY48085.1"/>
    <property type="molecule type" value="Genomic_DNA"/>
</dbReference>
<protein>
    <submittedName>
        <fullName evidence="4">Uncharacterized protein</fullName>
    </submittedName>
</protein>
<evidence type="ECO:0000313" key="4">
    <source>
        <dbReference type="EMBL" id="OSY48085.1"/>
    </source>
</evidence>
<evidence type="ECO:0000313" key="5">
    <source>
        <dbReference type="Proteomes" id="UP000194225"/>
    </source>
</evidence>
<evidence type="ECO:0000256" key="1">
    <source>
        <dbReference type="SAM" id="MobiDB-lite"/>
    </source>
</evidence>
<dbReference type="GeneID" id="90927734"/>
<keyword evidence="3" id="KW-0732">Signal</keyword>
<name>A0ABX3Y4S3_STRPT</name>